<dbReference type="InterPro" id="IPR036291">
    <property type="entry name" value="NAD(P)-bd_dom_sf"/>
</dbReference>
<dbReference type="SUPFAM" id="SSF51735">
    <property type="entry name" value="NAD(P)-binding Rossmann-fold domains"/>
    <property type="match status" value="1"/>
</dbReference>
<evidence type="ECO:0000313" key="4">
    <source>
        <dbReference type="Proteomes" id="UP000237481"/>
    </source>
</evidence>
<dbReference type="InterPro" id="IPR050700">
    <property type="entry name" value="YIM1/Zinc_Alcohol_DH_Fams"/>
</dbReference>
<dbReference type="GO" id="GO:0005739">
    <property type="term" value="C:mitochondrion"/>
    <property type="evidence" value="ECO:0007669"/>
    <property type="project" value="TreeGrafter"/>
</dbReference>
<evidence type="ECO:0000313" key="3">
    <source>
        <dbReference type="EMBL" id="POR38275.1"/>
    </source>
</evidence>
<dbReference type="CDD" id="cd08267">
    <property type="entry name" value="MDR1"/>
    <property type="match status" value="1"/>
</dbReference>
<organism evidence="3 4">
    <name type="scientific">Tolypocladium paradoxum</name>
    <dbReference type="NCBI Taxonomy" id="94208"/>
    <lineage>
        <taxon>Eukaryota</taxon>
        <taxon>Fungi</taxon>
        <taxon>Dikarya</taxon>
        <taxon>Ascomycota</taxon>
        <taxon>Pezizomycotina</taxon>
        <taxon>Sordariomycetes</taxon>
        <taxon>Hypocreomycetidae</taxon>
        <taxon>Hypocreales</taxon>
        <taxon>Ophiocordycipitaceae</taxon>
        <taxon>Tolypocladium</taxon>
    </lineage>
</organism>
<dbReference type="InterPro" id="IPR011032">
    <property type="entry name" value="GroES-like_sf"/>
</dbReference>
<dbReference type="EMBL" id="PKSG01000155">
    <property type="protein sequence ID" value="POR38275.1"/>
    <property type="molecule type" value="Genomic_DNA"/>
</dbReference>
<evidence type="ECO:0000259" key="2">
    <source>
        <dbReference type="SMART" id="SM00829"/>
    </source>
</evidence>
<protein>
    <submittedName>
        <fullName evidence="3">Zinc-type alcohol dehydrogenase-like protein C16A3.02c</fullName>
    </submittedName>
</protein>
<keyword evidence="4" id="KW-1185">Reference proteome</keyword>
<name>A0A2S4L766_9HYPO</name>
<dbReference type="AlphaFoldDB" id="A0A2S4L766"/>
<accession>A0A2S4L766</accession>
<dbReference type="InterPro" id="IPR013154">
    <property type="entry name" value="ADH-like_N"/>
</dbReference>
<dbReference type="Pfam" id="PF08240">
    <property type="entry name" value="ADH_N"/>
    <property type="match status" value="1"/>
</dbReference>
<dbReference type="SUPFAM" id="SSF50129">
    <property type="entry name" value="GroES-like"/>
    <property type="match status" value="1"/>
</dbReference>
<dbReference type="GO" id="GO:0016491">
    <property type="term" value="F:oxidoreductase activity"/>
    <property type="evidence" value="ECO:0007669"/>
    <property type="project" value="InterPro"/>
</dbReference>
<dbReference type="SMART" id="SM00829">
    <property type="entry name" value="PKS_ER"/>
    <property type="match status" value="1"/>
</dbReference>
<gene>
    <name evidence="3" type="ORF">TPAR_01535</name>
</gene>
<feature type="domain" description="Enoyl reductase (ER)" evidence="2">
    <location>
        <begin position="15"/>
        <end position="334"/>
    </location>
</feature>
<evidence type="ECO:0000256" key="1">
    <source>
        <dbReference type="SAM" id="MobiDB-lite"/>
    </source>
</evidence>
<dbReference type="Gene3D" id="3.90.180.10">
    <property type="entry name" value="Medium-chain alcohol dehydrogenases, catalytic domain"/>
    <property type="match status" value="1"/>
</dbReference>
<dbReference type="Gene3D" id="3.40.50.720">
    <property type="entry name" value="NAD(P)-binding Rossmann-like Domain"/>
    <property type="match status" value="1"/>
</dbReference>
<feature type="region of interest" description="Disordered" evidence="1">
    <location>
        <begin position="1"/>
        <end position="24"/>
    </location>
</feature>
<dbReference type="Proteomes" id="UP000237481">
    <property type="component" value="Unassembled WGS sequence"/>
</dbReference>
<dbReference type="Pfam" id="PF13602">
    <property type="entry name" value="ADH_zinc_N_2"/>
    <property type="match status" value="1"/>
</dbReference>
<comment type="caution">
    <text evidence="3">The sequence shown here is derived from an EMBL/GenBank/DDBJ whole genome shotgun (WGS) entry which is preliminary data.</text>
</comment>
<sequence>MAGHMRAWQCASPGNTDAGLTLNDGAPRPSAASLKAGEILVRVVSAGLNPADYKLPQMGLAARALTSFPKTLGMDLGGQVAAVGEGVADVQTGDSVVARVDPLKAPGSLSEYVVVPRDGYAPLAGDTDLDWAAGVATAGLTAYQTIKPYVRPGDRVFINGGSGGTGTFGIQIAKLLGCHVTVSCSTAKAALCKELGADQVIDYKTADVLETLKKAGPVYSLAVDNVGTSPPYLHASSSAFLAPGAPFVVVAGAASCSYFVQVASALFRPAILGGGKNKVVVYLTKNRRDDLSQLAQWLVQGKLKTAVESTYEFADVPKAFAHLKKGSTAGKVVVHVAPKA</sequence>
<dbReference type="OrthoDB" id="201656at2759"/>
<reference evidence="3 4" key="1">
    <citation type="submission" date="2018-01" db="EMBL/GenBank/DDBJ databases">
        <title>Harnessing the power of phylogenomics to disentangle the directionality and signatures of interkingdom host jumping in the parasitic fungal genus Tolypocladium.</title>
        <authorList>
            <person name="Quandt C.A."/>
            <person name="Patterson W."/>
            <person name="Spatafora J.W."/>
        </authorList>
    </citation>
    <scope>NUCLEOTIDE SEQUENCE [LARGE SCALE GENOMIC DNA]</scope>
    <source>
        <strain evidence="3 4">NRBC 100945</strain>
    </source>
</reference>
<dbReference type="PANTHER" id="PTHR11695">
    <property type="entry name" value="ALCOHOL DEHYDROGENASE RELATED"/>
    <property type="match status" value="1"/>
</dbReference>
<dbReference type="STRING" id="94208.A0A2S4L766"/>
<proteinExistence type="predicted"/>
<dbReference type="InterPro" id="IPR020843">
    <property type="entry name" value="ER"/>
</dbReference>
<dbReference type="PANTHER" id="PTHR11695:SF294">
    <property type="entry name" value="RETICULON-4-INTERACTING PROTEIN 1, MITOCHONDRIAL"/>
    <property type="match status" value="1"/>
</dbReference>